<proteinExistence type="inferred from homology"/>
<feature type="transmembrane region" description="Helical" evidence="8">
    <location>
        <begin position="129"/>
        <end position="147"/>
    </location>
</feature>
<evidence type="ECO:0000256" key="6">
    <source>
        <dbReference type="ARBA" id="ARBA00022989"/>
    </source>
</evidence>
<protein>
    <recommendedName>
        <fullName evidence="8">CASP-like protein</fullName>
    </recommendedName>
</protein>
<keyword evidence="5 8" id="KW-0812">Transmembrane</keyword>
<accession>A0A7N0ZZW2</accession>
<dbReference type="OMA" id="YSYMLSV"/>
<name>A0A7N0ZZW2_KALFE</name>
<dbReference type="GO" id="GO:0005886">
    <property type="term" value="C:plasma membrane"/>
    <property type="evidence" value="ECO:0007669"/>
    <property type="project" value="UniProtKB-SubCell"/>
</dbReference>
<evidence type="ECO:0000256" key="4">
    <source>
        <dbReference type="ARBA" id="ARBA00022475"/>
    </source>
</evidence>
<evidence type="ECO:0000313" key="10">
    <source>
        <dbReference type="EnsemblPlants" id="Kaladp0060s0294.1.v1.1"/>
    </source>
</evidence>
<dbReference type="PANTHER" id="PTHR33573">
    <property type="entry name" value="CASP-LIKE PROTEIN 4A4"/>
    <property type="match status" value="1"/>
</dbReference>
<feature type="transmembrane region" description="Helical" evidence="8">
    <location>
        <begin position="87"/>
        <end position="108"/>
    </location>
</feature>
<sequence length="187" mass="20111">MAPPQSPGLSPPPPMVQSPELGQQPVYSPPSTSTVLVVKLVCKALTAALIFISFIILVTNNTSDLIEFACTGAVKYVKFYEVSAYRYMLFIIVLALVYSLLQTAFSIFHITSQKRVHKGLAVIDFYGDLVLLYALATAAAAGFGATVDLRREISGEVLNEFFGKGNATSGMLFFASICTAVSLVLSK</sequence>
<evidence type="ECO:0000256" key="5">
    <source>
        <dbReference type="ARBA" id="ARBA00022692"/>
    </source>
</evidence>
<dbReference type="Proteomes" id="UP000594263">
    <property type="component" value="Unplaced"/>
</dbReference>
<evidence type="ECO:0000256" key="3">
    <source>
        <dbReference type="ARBA" id="ARBA00011489"/>
    </source>
</evidence>
<keyword evidence="11" id="KW-1185">Reference proteome</keyword>
<comment type="subunit">
    <text evidence="3 8">Homodimer and heterodimers.</text>
</comment>
<dbReference type="AlphaFoldDB" id="A0A7N0ZZW2"/>
<evidence type="ECO:0000259" key="9">
    <source>
        <dbReference type="Pfam" id="PF04535"/>
    </source>
</evidence>
<feature type="transmembrane region" description="Helical" evidence="8">
    <location>
        <begin position="40"/>
        <end position="58"/>
    </location>
</feature>
<dbReference type="Gramene" id="Kaladp0060s0294.1.v1.1">
    <property type="protein sequence ID" value="Kaladp0060s0294.1.v1.1"/>
    <property type="gene ID" value="Kaladp0060s0294.v1.1"/>
</dbReference>
<keyword evidence="6 8" id="KW-1133">Transmembrane helix</keyword>
<comment type="subcellular location">
    <subcellularLocation>
        <location evidence="1 8">Cell membrane</location>
        <topology evidence="1 8">Multi-pass membrane protein</topology>
    </subcellularLocation>
</comment>
<keyword evidence="4 8" id="KW-1003">Cell membrane</keyword>
<reference evidence="10" key="1">
    <citation type="submission" date="2021-01" db="UniProtKB">
        <authorList>
            <consortium name="EnsemblPlants"/>
        </authorList>
    </citation>
    <scope>IDENTIFICATION</scope>
</reference>
<organism evidence="10 11">
    <name type="scientific">Kalanchoe fedtschenkoi</name>
    <name type="common">Lavender scallops</name>
    <name type="synonym">South American air plant</name>
    <dbReference type="NCBI Taxonomy" id="63787"/>
    <lineage>
        <taxon>Eukaryota</taxon>
        <taxon>Viridiplantae</taxon>
        <taxon>Streptophyta</taxon>
        <taxon>Embryophyta</taxon>
        <taxon>Tracheophyta</taxon>
        <taxon>Spermatophyta</taxon>
        <taxon>Magnoliopsida</taxon>
        <taxon>eudicotyledons</taxon>
        <taxon>Gunneridae</taxon>
        <taxon>Pentapetalae</taxon>
        <taxon>Saxifragales</taxon>
        <taxon>Crassulaceae</taxon>
        <taxon>Kalanchoe</taxon>
    </lineage>
</organism>
<keyword evidence="7 8" id="KW-0472">Membrane</keyword>
<dbReference type="EnsemblPlants" id="Kaladp0060s0294.1.v1.1">
    <property type="protein sequence ID" value="Kaladp0060s0294.1.v1.1"/>
    <property type="gene ID" value="Kaladp0060s0294.v1.1"/>
</dbReference>
<dbReference type="PANTHER" id="PTHR33573:SF40">
    <property type="entry name" value="CASP-LIKE PROTEIN 4D2"/>
    <property type="match status" value="1"/>
</dbReference>
<dbReference type="Pfam" id="PF04535">
    <property type="entry name" value="CASP_dom"/>
    <property type="match status" value="1"/>
</dbReference>
<evidence type="ECO:0000256" key="7">
    <source>
        <dbReference type="ARBA" id="ARBA00023136"/>
    </source>
</evidence>
<evidence type="ECO:0000256" key="8">
    <source>
        <dbReference type="RuleBase" id="RU361233"/>
    </source>
</evidence>
<evidence type="ECO:0000256" key="2">
    <source>
        <dbReference type="ARBA" id="ARBA00007651"/>
    </source>
</evidence>
<evidence type="ECO:0000313" key="11">
    <source>
        <dbReference type="Proteomes" id="UP000594263"/>
    </source>
</evidence>
<feature type="domain" description="Casparian strip membrane protein" evidence="9">
    <location>
        <begin position="35"/>
        <end position="178"/>
    </location>
</feature>
<feature type="transmembrane region" description="Helical" evidence="8">
    <location>
        <begin position="167"/>
        <end position="185"/>
    </location>
</feature>
<dbReference type="InterPro" id="IPR006702">
    <property type="entry name" value="CASP_dom"/>
</dbReference>
<comment type="similarity">
    <text evidence="2 8">Belongs to the Casparian strip membrane proteins (CASP) family.</text>
</comment>
<evidence type="ECO:0000256" key="1">
    <source>
        <dbReference type="ARBA" id="ARBA00004651"/>
    </source>
</evidence>